<dbReference type="SMART" id="SM00939">
    <property type="entry name" value="PepX_C"/>
    <property type="match status" value="1"/>
</dbReference>
<dbReference type="SUPFAM" id="SSF53474">
    <property type="entry name" value="alpha/beta-Hydrolases"/>
    <property type="match status" value="1"/>
</dbReference>
<dbReference type="GO" id="GO:0008239">
    <property type="term" value="F:dipeptidyl-peptidase activity"/>
    <property type="evidence" value="ECO:0007669"/>
    <property type="project" value="InterPro"/>
</dbReference>
<dbReference type="Pfam" id="PF08530">
    <property type="entry name" value="PepX_C"/>
    <property type="match status" value="1"/>
</dbReference>
<comment type="similarity">
    <text evidence="1">Belongs to the AB hydrolase superfamily.</text>
</comment>
<dbReference type="Pfam" id="PF02129">
    <property type="entry name" value="Peptidase_S15"/>
    <property type="match status" value="1"/>
</dbReference>
<dbReference type="AlphaFoldDB" id="A0A318KBN3"/>
<organism evidence="4 5">
    <name type="scientific">Nocardia tenerifensis</name>
    <dbReference type="NCBI Taxonomy" id="228006"/>
    <lineage>
        <taxon>Bacteria</taxon>
        <taxon>Bacillati</taxon>
        <taxon>Actinomycetota</taxon>
        <taxon>Actinomycetes</taxon>
        <taxon>Mycobacteriales</taxon>
        <taxon>Nocardiaceae</taxon>
        <taxon>Nocardia</taxon>
    </lineage>
</organism>
<dbReference type="InterPro" id="IPR008979">
    <property type="entry name" value="Galactose-bd-like_sf"/>
</dbReference>
<accession>A0A318KBN3</accession>
<evidence type="ECO:0000259" key="3">
    <source>
        <dbReference type="SMART" id="SM00939"/>
    </source>
</evidence>
<keyword evidence="2" id="KW-0378">Hydrolase</keyword>
<evidence type="ECO:0000256" key="1">
    <source>
        <dbReference type="ARBA" id="ARBA00008645"/>
    </source>
</evidence>
<evidence type="ECO:0000313" key="5">
    <source>
        <dbReference type="Proteomes" id="UP000247569"/>
    </source>
</evidence>
<dbReference type="InterPro" id="IPR050261">
    <property type="entry name" value="FrsA_esterase"/>
</dbReference>
<dbReference type="InterPro" id="IPR013736">
    <property type="entry name" value="Xaa-Pro_dipept_C"/>
</dbReference>
<comment type="caution">
    <text evidence="4">The sequence shown here is derived from an EMBL/GenBank/DDBJ whole genome shotgun (WGS) entry which is preliminary data.</text>
</comment>
<name>A0A318KBN3_9NOCA</name>
<dbReference type="SUPFAM" id="SSF49785">
    <property type="entry name" value="Galactose-binding domain-like"/>
    <property type="match status" value="1"/>
</dbReference>
<evidence type="ECO:0000313" key="4">
    <source>
        <dbReference type="EMBL" id="PXX68630.1"/>
    </source>
</evidence>
<feature type="domain" description="Xaa-Pro dipeptidyl-peptidase C-terminal" evidence="3">
    <location>
        <begin position="319"/>
        <end position="560"/>
    </location>
</feature>
<dbReference type="RefSeq" id="WP_169335923.1">
    <property type="nucleotide sequence ID" value="NZ_QJKF01000002.1"/>
</dbReference>
<dbReference type="GO" id="GO:0052689">
    <property type="term" value="F:carboxylic ester hydrolase activity"/>
    <property type="evidence" value="ECO:0007669"/>
    <property type="project" value="UniProtKB-ARBA"/>
</dbReference>
<dbReference type="EMBL" id="QJKF01000002">
    <property type="protein sequence ID" value="PXX68630.1"/>
    <property type="molecule type" value="Genomic_DNA"/>
</dbReference>
<protein>
    <submittedName>
        <fullName evidence="4">X-Pro dipeptidyl-peptidase-like protein</fullName>
    </submittedName>
</protein>
<dbReference type="PANTHER" id="PTHR22946:SF9">
    <property type="entry name" value="POLYKETIDE TRANSFERASE AF380"/>
    <property type="match status" value="1"/>
</dbReference>
<reference evidence="4 5" key="1">
    <citation type="submission" date="2018-05" db="EMBL/GenBank/DDBJ databases">
        <title>Genomic Encyclopedia of Type Strains, Phase IV (KMG-IV): sequencing the most valuable type-strain genomes for metagenomic binning, comparative biology and taxonomic classification.</title>
        <authorList>
            <person name="Goeker M."/>
        </authorList>
    </citation>
    <scope>NUCLEOTIDE SEQUENCE [LARGE SCALE GENOMIC DNA]</scope>
    <source>
        <strain evidence="4 5">DSM 44704</strain>
    </source>
</reference>
<proteinExistence type="inferred from homology"/>
<gene>
    <name evidence="4" type="ORF">DFR70_102314</name>
</gene>
<evidence type="ECO:0000256" key="2">
    <source>
        <dbReference type="ARBA" id="ARBA00022801"/>
    </source>
</evidence>
<dbReference type="Proteomes" id="UP000247569">
    <property type="component" value="Unassembled WGS sequence"/>
</dbReference>
<sequence length="560" mass="60892">MPESSSNQTSFLTEEQENQALEVGHALLTGDVGTTPSVLAGDIAEVRNNCTLGAARIPVTTKDDHGRDVELDAFAAAPLLGRTHPVVILPAGLTKIGWKMYYGAIVRLLLRGYAIVAYSERGLGDSTGQLTVAGPEDITDAREVIDWTLGQDNLRADPGNIGMLGLSYGSGISQLTALADPRVKAVVALSTWADLGEALYDNSTRHMKAARELAEVSTEPSAGLTKVLENFEKNENIDEVLTWARDRSPAHKPAVEGHYAPTFFTTYWHETIFPANQLLDYIDRYPGPKRVDSAVGDHGAVDVLGTATGIPQRTPDAGYAWFDRHLRGIDNGIDRDGILHTETMHTFAISTAPDVATWSKTPQRLFLVAPTDEEADGLLEPTQPTSYLQSFQAGTQQVQMTSALIFGGWRERFGFPDHQSLAAVKRREAAVWKIPSLFTEAQHIAGIPTMRLTVTPPDKTITLITYLFDHNPAADTLTLITHAATTLDTLEPAPTDITFRLQAADYHVPADHQLVLITDTRDPLYDDGHTITTGAVELSDVKGPAYLDIPMIPSPRAFAS</sequence>
<dbReference type="InterPro" id="IPR029058">
    <property type="entry name" value="AB_hydrolase_fold"/>
</dbReference>
<dbReference type="InterPro" id="IPR000383">
    <property type="entry name" value="Xaa-Pro-like_dom"/>
</dbReference>
<dbReference type="Gene3D" id="3.40.50.1820">
    <property type="entry name" value="alpha/beta hydrolase"/>
    <property type="match status" value="1"/>
</dbReference>
<dbReference type="PANTHER" id="PTHR22946">
    <property type="entry name" value="DIENELACTONE HYDROLASE DOMAIN-CONTAINING PROTEIN-RELATED"/>
    <property type="match status" value="1"/>
</dbReference>
<keyword evidence="5" id="KW-1185">Reference proteome</keyword>